<feature type="compositionally biased region" description="Basic and acidic residues" evidence="1">
    <location>
        <begin position="240"/>
        <end position="252"/>
    </location>
</feature>
<evidence type="ECO:0000256" key="2">
    <source>
        <dbReference type="SAM" id="SignalP"/>
    </source>
</evidence>
<accession>A0AAJ1ALH9</accession>
<feature type="compositionally biased region" description="Polar residues" evidence="1">
    <location>
        <begin position="217"/>
        <end position="226"/>
    </location>
</feature>
<reference evidence="3 4" key="1">
    <citation type="journal article" date="2021" name="bioRxiv">
        <title>Unraveling nitrogen, sulfur and carbon metabolic pathways and microbial community transcriptional responses to substrate deprivation and toxicity stresses in a bioreactor mimicking anoxic brackish coastal sediment conditions.</title>
        <authorList>
            <person name="Martins P.D."/>
            <person name="Echeveste M.J."/>
            <person name="Arshad A."/>
            <person name="Kurth J."/>
            <person name="Ouboter H."/>
            <person name="Jetten M.S.M."/>
            <person name="Welte C.U."/>
        </authorList>
    </citation>
    <scope>NUCLEOTIDE SEQUENCE [LARGE SCALE GENOMIC DNA]</scope>
    <source>
        <strain evidence="3">MAG_38</strain>
    </source>
</reference>
<keyword evidence="2" id="KW-0732">Signal</keyword>
<evidence type="ECO:0000256" key="1">
    <source>
        <dbReference type="SAM" id="MobiDB-lite"/>
    </source>
</evidence>
<dbReference type="Proteomes" id="UP001197609">
    <property type="component" value="Unassembled WGS sequence"/>
</dbReference>
<feature type="region of interest" description="Disordered" evidence="1">
    <location>
        <begin position="217"/>
        <end position="258"/>
    </location>
</feature>
<proteinExistence type="predicted"/>
<evidence type="ECO:0000313" key="3">
    <source>
        <dbReference type="EMBL" id="MBZ0160502.1"/>
    </source>
</evidence>
<organism evidence="3 4">
    <name type="scientific">Candidatus Methylomirabilis tolerans</name>
    <dbReference type="NCBI Taxonomy" id="3123416"/>
    <lineage>
        <taxon>Bacteria</taxon>
        <taxon>Candidatus Methylomirabilota</taxon>
        <taxon>Candidatus Methylomirabilia</taxon>
        <taxon>Candidatus Methylomirabilales</taxon>
        <taxon>Candidatus Methylomirabilaceae</taxon>
        <taxon>Candidatus Methylomirabilis</taxon>
    </lineage>
</organism>
<evidence type="ECO:0008006" key="5">
    <source>
        <dbReference type="Google" id="ProtNLM"/>
    </source>
</evidence>
<feature type="chain" id="PRO_5042590714" description="DUF4412 domain-containing protein" evidence="2">
    <location>
        <begin position="28"/>
        <end position="279"/>
    </location>
</feature>
<gene>
    <name evidence="3" type="ORF">K8G79_10275</name>
</gene>
<evidence type="ECO:0000313" key="4">
    <source>
        <dbReference type="Proteomes" id="UP001197609"/>
    </source>
</evidence>
<dbReference type="AlphaFoldDB" id="A0AAJ1ALH9"/>
<comment type="caution">
    <text evidence="3">The sequence shown here is derived from an EMBL/GenBank/DDBJ whole genome shotgun (WGS) entry which is preliminary data.</text>
</comment>
<protein>
    <recommendedName>
        <fullName evidence="5">DUF4412 domain-containing protein</fullName>
    </recommendedName>
</protein>
<name>A0AAJ1ALH9_9BACT</name>
<sequence length="279" mass="30969">MMTHGWQGGAAWLLLLLVGLWSTPASAVDGSSMKIYAVKEGQITYHLTGSQAGTETFYFTEYGNRTRRETHASTRMMGITQETDTVILTDGPWIYALDLAKSEATKRKNPMFASLAEQGDLDRFKDGEALMRALGGTMTGKDKVLGHVCDMWELKQIMTTTCVTAEWLAVWTKSGMGGMEIQRTATAIKIGSVPAGVTSLPAGVRIVEAANPMEQLRQFQQQGPDRSSTRKRRGQPLTQEEMREAEKMREQFQGKGLNQILEQTRKMQEQMQRGGTPTP</sequence>
<dbReference type="EMBL" id="JAIOIU010000129">
    <property type="protein sequence ID" value="MBZ0160502.1"/>
    <property type="molecule type" value="Genomic_DNA"/>
</dbReference>
<feature type="signal peptide" evidence="2">
    <location>
        <begin position="1"/>
        <end position="27"/>
    </location>
</feature>